<accession>A0A0M1M6G9</accession>
<evidence type="ECO:0000256" key="2">
    <source>
        <dbReference type="ARBA" id="ARBA00004141"/>
    </source>
</evidence>
<feature type="transmembrane region" description="Helical" evidence="12">
    <location>
        <begin position="76"/>
        <end position="96"/>
    </location>
</feature>
<evidence type="ECO:0000313" key="16">
    <source>
        <dbReference type="Proteomes" id="UP000473681"/>
    </source>
</evidence>
<dbReference type="EMBL" id="SWOV01000013">
    <property type="protein sequence ID" value="NFF87536.1"/>
    <property type="molecule type" value="Genomic_DNA"/>
</dbReference>
<evidence type="ECO:0000256" key="7">
    <source>
        <dbReference type="ARBA" id="ARBA00022801"/>
    </source>
</evidence>
<reference evidence="16 17" key="1">
    <citation type="submission" date="2019-04" db="EMBL/GenBank/DDBJ databases">
        <title>Genome sequencing of Clostridium botulinum Groups I-IV and Clostridium butyricum.</title>
        <authorList>
            <person name="Brunt J."/>
            <person name="Van Vliet A.H.M."/>
            <person name="Stringer S.C."/>
            <person name="Carter A.T."/>
            <person name="Peck M.W."/>
        </authorList>
    </citation>
    <scope>NUCLEOTIDE SEQUENCE [LARGE SCALE GENOMIC DNA]</scope>
    <source>
        <strain evidence="14 17">1605</strain>
        <strain evidence="15 16">CB-K-33E</strain>
    </source>
</reference>
<evidence type="ECO:0000256" key="5">
    <source>
        <dbReference type="ARBA" id="ARBA00022692"/>
    </source>
</evidence>
<evidence type="ECO:0000256" key="9">
    <source>
        <dbReference type="ARBA" id="ARBA00022989"/>
    </source>
</evidence>
<proteinExistence type="inferred from homology"/>
<keyword evidence="6" id="KW-0479">Metal-binding</keyword>
<evidence type="ECO:0000256" key="4">
    <source>
        <dbReference type="ARBA" id="ARBA00022670"/>
    </source>
</evidence>
<keyword evidence="10" id="KW-0482">Metalloprotease</keyword>
<keyword evidence="11 12" id="KW-0472">Membrane</keyword>
<evidence type="ECO:0000256" key="6">
    <source>
        <dbReference type="ARBA" id="ARBA00022723"/>
    </source>
</evidence>
<keyword evidence="7" id="KW-0378">Hydrolase</keyword>
<comment type="subcellular location">
    <subcellularLocation>
        <location evidence="2">Membrane</location>
        <topology evidence="2">Multi-pass membrane protein</topology>
    </subcellularLocation>
</comment>
<gene>
    <name evidence="14" type="ORF">FC774_06580</name>
    <name evidence="15" type="ORF">FDB51_02020</name>
</gene>
<evidence type="ECO:0000256" key="3">
    <source>
        <dbReference type="ARBA" id="ARBA00007931"/>
    </source>
</evidence>
<dbReference type="Pfam" id="PF02163">
    <property type="entry name" value="Peptidase_M50"/>
    <property type="match status" value="1"/>
</dbReference>
<dbReference type="SUPFAM" id="SSF54631">
    <property type="entry name" value="CBS-domain pair"/>
    <property type="match status" value="1"/>
</dbReference>
<evidence type="ECO:0000313" key="14">
    <source>
        <dbReference type="EMBL" id="NFF87536.1"/>
    </source>
</evidence>
<dbReference type="PANTHER" id="PTHR39188:SF3">
    <property type="entry name" value="STAGE IV SPORULATION PROTEIN FB"/>
    <property type="match status" value="1"/>
</dbReference>
<evidence type="ECO:0000256" key="12">
    <source>
        <dbReference type="SAM" id="Phobius"/>
    </source>
</evidence>
<dbReference type="EMBL" id="SWVK01000002">
    <property type="protein sequence ID" value="NFN33925.1"/>
    <property type="molecule type" value="Genomic_DNA"/>
</dbReference>
<comment type="cofactor">
    <cofactor evidence="1">
        <name>Zn(2+)</name>
        <dbReference type="ChEBI" id="CHEBI:29105"/>
    </cofactor>
</comment>
<dbReference type="Proteomes" id="UP000473681">
    <property type="component" value="Unassembled WGS sequence"/>
</dbReference>
<evidence type="ECO:0000256" key="1">
    <source>
        <dbReference type="ARBA" id="ARBA00001947"/>
    </source>
</evidence>
<feature type="domain" description="Peptidase M50" evidence="13">
    <location>
        <begin position="104"/>
        <end position="158"/>
    </location>
</feature>
<evidence type="ECO:0000259" key="13">
    <source>
        <dbReference type="Pfam" id="PF02163"/>
    </source>
</evidence>
<feature type="transmembrane region" description="Helical" evidence="12">
    <location>
        <begin position="148"/>
        <end position="167"/>
    </location>
</feature>
<keyword evidence="9 12" id="KW-1133">Transmembrane helix</keyword>
<comment type="similarity">
    <text evidence="3">Belongs to the peptidase M50B family.</text>
</comment>
<protein>
    <submittedName>
        <fullName evidence="14">Peptidase M50</fullName>
    </submittedName>
</protein>
<feature type="transmembrane region" description="Helical" evidence="12">
    <location>
        <begin position="12"/>
        <end position="34"/>
    </location>
</feature>
<dbReference type="InterPro" id="IPR008915">
    <property type="entry name" value="Peptidase_M50"/>
</dbReference>
<dbReference type="GO" id="GO:0006508">
    <property type="term" value="P:proteolysis"/>
    <property type="evidence" value="ECO:0007669"/>
    <property type="project" value="UniProtKB-KW"/>
</dbReference>
<comment type="caution">
    <text evidence="14">The sequence shown here is derived from an EMBL/GenBank/DDBJ whole genome shotgun (WGS) entry which is preliminary data.</text>
</comment>
<dbReference type="RefSeq" id="WP_017825160.1">
    <property type="nucleotide sequence ID" value="NZ_LFPA01000044.1"/>
</dbReference>
<keyword evidence="5 12" id="KW-0812">Transmembrane</keyword>
<dbReference type="PANTHER" id="PTHR39188">
    <property type="entry name" value="MEMBRANE-ASSOCIATED ZINC METALLOPROTEASE M50B"/>
    <property type="match status" value="1"/>
</dbReference>
<sequence length="291" mass="34182">MKKWYSIFIIEILIIFAILDFKSTIFISFFWIIAHECVHIFVAKKFECKFYNIRLNLSGTHAELGDIDELSEKKKLILYLSGPAFNIFMVVVLLFIQQYIDSNFIKSSIDINLSLGIFNLLPAYPLDGSRVYEILLSKKFLYKEAKKITGIFSFIISIIFFILFIIMIFLHKINISLFLAAILMTYATIVEKEKTMYIIMGDMIKKSRKLEKYDYIENKSISVHYKKGLVNILTLVDKNKFNTFYVIDDDMKLLRIIHEDELLSALKRHGNITLEEYVKKSSENLYENNKM</sequence>
<organism evidence="14 17">
    <name type="scientific">Clostridium botulinum</name>
    <dbReference type="NCBI Taxonomy" id="1491"/>
    <lineage>
        <taxon>Bacteria</taxon>
        <taxon>Bacillati</taxon>
        <taxon>Bacillota</taxon>
        <taxon>Clostridia</taxon>
        <taxon>Eubacteriales</taxon>
        <taxon>Clostridiaceae</taxon>
        <taxon>Clostridium</taxon>
    </lineage>
</organism>
<feature type="transmembrane region" description="Helical" evidence="12">
    <location>
        <begin position="173"/>
        <end position="190"/>
    </location>
</feature>
<dbReference type="Proteomes" id="UP000476820">
    <property type="component" value="Unassembled WGS sequence"/>
</dbReference>
<keyword evidence="4" id="KW-0645">Protease</keyword>
<keyword evidence="8" id="KW-0862">Zinc</keyword>
<dbReference type="OrthoDB" id="166377at2"/>
<dbReference type="GO" id="GO:0016020">
    <property type="term" value="C:membrane"/>
    <property type="evidence" value="ECO:0007669"/>
    <property type="project" value="UniProtKB-SubCell"/>
</dbReference>
<evidence type="ECO:0000313" key="17">
    <source>
        <dbReference type="Proteomes" id="UP000476820"/>
    </source>
</evidence>
<dbReference type="AlphaFoldDB" id="A0A0M1M6G9"/>
<dbReference type="GO" id="GO:0008237">
    <property type="term" value="F:metallopeptidase activity"/>
    <property type="evidence" value="ECO:0007669"/>
    <property type="project" value="UniProtKB-KW"/>
</dbReference>
<evidence type="ECO:0000256" key="8">
    <source>
        <dbReference type="ARBA" id="ARBA00022833"/>
    </source>
</evidence>
<evidence type="ECO:0000313" key="15">
    <source>
        <dbReference type="EMBL" id="NFN33925.1"/>
    </source>
</evidence>
<evidence type="ECO:0000256" key="10">
    <source>
        <dbReference type="ARBA" id="ARBA00023049"/>
    </source>
</evidence>
<name>A0A0M1M6G9_CLOBO</name>
<dbReference type="InterPro" id="IPR046342">
    <property type="entry name" value="CBS_dom_sf"/>
</dbReference>
<dbReference type="GO" id="GO:0046872">
    <property type="term" value="F:metal ion binding"/>
    <property type="evidence" value="ECO:0007669"/>
    <property type="project" value="UniProtKB-KW"/>
</dbReference>
<evidence type="ECO:0000256" key="11">
    <source>
        <dbReference type="ARBA" id="ARBA00023136"/>
    </source>
</evidence>